<proteinExistence type="predicted"/>
<evidence type="ECO:0000313" key="2">
    <source>
        <dbReference type="EMBL" id="KAE9397982.1"/>
    </source>
</evidence>
<evidence type="ECO:0000313" key="3">
    <source>
        <dbReference type="Proteomes" id="UP000799118"/>
    </source>
</evidence>
<organism evidence="2 3">
    <name type="scientific">Gymnopus androsaceus JB14</name>
    <dbReference type="NCBI Taxonomy" id="1447944"/>
    <lineage>
        <taxon>Eukaryota</taxon>
        <taxon>Fungi</taxon>
        <taxon>Dikarya</taxon>
        <taxon>Basidiomycota</taxon>
        <taxon>Agaricomycotina</taxon>
        <taxon>Agaricomycetes</taxon>
        <taxon>Agaricomycetidae</taxon>
        <taxon>Agaricales</taxon>
        <taxon>Marasmiineae</taxon>
        <taxon>Omphalotaceae</taxon>
        <taxon>Gymnopus</taxon>
    </lineage>
</organism>
<evidence type="ECO:0000256" key="1">
    <source>
        <dbReference type="SAM" id="MobiDB-lite"/>
    </source>
</evidence>
<feature type="region of interest" description="Disordered" evidence="1">
    <location>
        <begin position="32"/>
        <end position="137"/>
    </location>
</feature>
<reference evidence="2" key="1">
    <citation type="journal article" date="2019" name="Environ. Microbiol.">
        <title>Fungal ecological strategies reflected in gene transcription - a case study of two litter decomposers.</title>
        <authorList>
            <person name="Barbi F."/>
            <person name="Kohler A."/>
            <person name="Barry K."/>
            <person name="Baskaran P."/>
            <person name="Daum C."/>
            <person name="Fauchery L."/>
            <person name="Ihrmark K."/>
            <person name="Kuo A."/>
            <person name="LaButti K."/>
            <person name="Lipzen A."/>
            <person name="Morin E."/>
            <person name="Grigoriev I.V."/>
            <person name="Henrissat B."/>
            <person name="Lindahl B."/>
            <person name="Martin F."/>
        </authorList>
    </citation>
    <scope>NUCLEOTIDE SEQUENCE</scope>
    <source>
        <strain evidence="2">JB14</strain>
    </source>
</reference>
<accession>A0A6A4HH30</accession>
<dbReference type="AlphaFoldDB" id="A0A6A4HH30"/>
<dbReference type="Proteomes" id="UP000799118">
    <property type="component" value="Unassembled WGS sequence"/>
</dbReference>
<feature type="compositionally biased region" description="Polar residues" evidence="1">
    <location>
        <begin position="36"/>
        <end position="48"/>
    </location>
</feature>
<keyword evidence="3" id="KW-1185">Reference proteome</keyword>
<gene>
    <name evidence="2" type="ORF">BT96DRAFT_995296</name>
</gene>
<feature type="compositionally biased region" description="Low complexity" evidence="1">
    <location>
        <begin position="54"/>
        <end position="88"/>
    </location>
</feature>
<protein>
    <submittedName>
        <fullName evidence="2">Uncharacterized protein</fullName>
    </submittedName>
</protein>
<dbReference type="EMBL" id="ML769489">
    <property type="protein sequence ID" value="KAE9397982.1"/>
    <property type="molecule type" value="Genomic_DNA"/>
</dbReference>
<sequence>MSIYQQILIIIVQQWGGDNLDKEAMHALLHPPEHPISTSAQPSSSMLSTPIPGPLVLQLPGPLISTPTPMATSTPTPAPSLATPAPASLVSDTPALAPPSAPLKSKTIHQSDMILHGKVPTEEGSKATGTALKAANA</sequence>
<name>A0A6A4HH30_9AGAR</name>